<dbReference type="AlphaFoldDB" id="A0A9N8VVX8"/>
<gene>
    <name evidence="2" type="ORF">POCULU_LOCUS651</name>
</gene>
<organism evidence="2 3">
    <name type="scientific">Paraglomus occultum</name>
    <dbReference type="NCBI Taxonomy" id="144539"/>
    <lineage>
        <taxon>Eukaryota</taxon>
        <taxon>Fungi</taxon>
        <taxon>Fungi incertae sedis</taxon>
        <taxon>Mucoromycota</taxon>
        <taxon>Glomeromycotina</taxon>
        <taxon>Glomeromycetes</taxon>
        <taxon>Paraglomerales</taxon>
        <taxon>Paraglomeraceae</taxon>
        <taxon>Paraglomus</taxon>
    </lineage>
</organism>
<keyword evidence="3" id="KW-1185">Reference proteome</keyword>
<name>A0A9N8VVX8_9GLOM</name>
<dbReference type="InterPro" id="IPR011722">
    <property type="entry name" value="Hemimethylated_DNA-bd_dom"/>
</dbReference>
<dbReference type="PANTHER" id="PTHR31350:SF21">
    <property type="entry name" value="F-BOX ONLY PROTEIN 21"/>
    <property type="match status" value="1"/>
</dbReference>
<sequence>MRRRAKKQTIFELYRGSLIELNVGTPVKAPVSAALNSLARCGCVSKDFSRLASEPTFWMKLCTQRWLHWKNRPPPEYFGWKDIYSTRHRTDRNVLDLLQNLLEQSSGHLRLMAEISTFELDCIDILTLIVKSNLWDHSLKFYAKRCLQLVRKRYILAQWDALKQGTIDFPIWKGFAMLAMFRSPSIELEDIDIKFNALASEFIQQISPNNETLSDEDKCKALVDFFCRQKGFRGNVERYYNPSNSLIDRIFETRKGIPISLAIIFHELCMRVNINGVSLFPTPHHYLLHFTSPTTDTDFFIDLFNNGKIMSRTEVSQMLSMSFGHLFNDFDLRPPYPLEVYARVLHNIINGFRRTQTDHEVLYSALFQLLVIHPHEPVEIYSLWLELLKHMWPEDAVVAASLNFVGFHRPELLRNDLQEIREEYDKGSDRVMRRKRHNVGEGEEDIGDGKGGPKFEIGMVFFHKRFQYTGVIYGYDEECVAEEDWILRMHVDDLERGRYQPFYNCLCDDGSPRYVAEENIQPMFEPKPIPPEIWEDIDRKRFDLDCDRDVWREQNEGFLEGNQPMNFDAIGRFFVNWSKEFERYLPNKRLRREYPDY</sequence>
<reference evidence="2" key="1">
    <citation type="submission" date="2021-06" db="EMBL/GenBank/DDBJ databases">
        <authorList>
            <person name="Kallberg Y."/>
            <person name="Tangrot J."/>
            <person name="Rosling A."/>
        </authorList>
    </citation>
    <scope>NUCLEOTIDE SEQUENCE</scope>
    <source>
        <strain evidence="2">IA702</strain>
    </source>
</reference>
<accession>A0A9N8VVX8</accession>
<dbReference type="EMBL" id="CAJVPJ010000036">
    <property type="protein sequence ID" value="CAG8462827.1"/>
    <property type="molecule type" value="Genomic_DNA"/>
</dbReference>
<comment type="caution">
    <text evidence="2">The sequence shown here is derived from an EMBL/GenBank/DDBJ whole genome shotgun (WGS) entry which is preliminary data.</text>
</comment>
<dbReference type="InterPro" id="IPR036047">
    <property type="entry name" value="F-box-like_dom_sf"/>
</dbReference>
<dbReference type="PANTHER" id="PTHR31350">
    <property type="entry name" value="SI:DKEY-261L7.2"/>
    <property type="match status" value="1"/>
</dbReference>
<dbReference type="NCBIfam" id="TIGR02097">
    <property type="entry name" value="yccV"/>
    <property type="match status" value="1"/>
</dbReference>
<dbReference type="InterPro" id="IPR036623">
    <property type="entry name" value="Hemimethylated_DNA-bd_sf"/>
</dbReference>
<dbReference type="GO" id="GO:0003677">
    <property type="term" value="F:DNA binding"/>
    <property type="evidence" value="ECO:0007669"/>
    <property type="project" value="InterPro"/>
</dbReference>
<dbReference type="Gene3D" id="1.20.1280.50">
    <property type="match status" value="1"/>
</dbReference>
<dbReference type="Pfam" id="PF08755">
    <property type="entry name" value="YccV-like"/>
    <property type="match status" value="1"/>
</dbReference>
<dbReference type="InterPro" id="IPR032698">
    <property type="entry name" value="SirB1_N"/>
</dbReference>
<evidence type="ECO:0000313" key="2">
    <source>
        <dbReference type="EMBL" id="CAG8462827.1"/>
    </source>
</evidence>
<dbReference type="SUPFAM" id="SSF141255">
    <property type="entry name" value="YccV-like"/>
    <property type="match status" value="1"/>
</dbReference>
<protein>
    <submittedName>
        <fullName evidence="2">5778_t:CDS:1</fullName>
    </submittedName>
</protein>
<dbReference type="Proteomes" id="UP000789572">
    <property type="component" value="Unassembled WGS sequence"/>
</dbReference>
<dbReference type="Pfam" id="PF13369">
    <property type="entry name" value="Transglut_core2"/>
    <property type="match status" value="1"/>
</dbReference>
<feature type="domain" description="Hemimethylated DNA-binding" evidence="1">
    <location>
        <begin position="452"/>
        <end position="545"/>
    </location>
</feature>
<dbReference type="SMART" id="SM00992">
    <property type="entry name" value="YccV-like"/>
    <property type="match status" value="1"/>
</dbReference>
<dbReference type="OrthoDB" id="28868at2759"/>
<evidence type="ECO:0000259" key="1">
    <source>
        <dbReference type="SMART" id="SM00992"/>
    </source>
</evidence>
<dbReference type="SUPFAM" id="SSF81383">
    <property type="entry name" value="F-box domain"/>
    <property type="match status" value="1"/>
</dbReference>
<dbReference type="Gene3D" id="2.30.30.390">
    <property type="entry name" value="Hemimethylated DNA-binding domain"/>
    <property type="match status" value="1"/>
</dbReference>
<evidence type="ECO:0000313" key="3">
    <source>
        <dbReference type="Proteomes" id="UP000789572"/>
    </source>
</evidence>
<proteinExistence type="predicted"/>